<dbReference type="InterPro" id="IPR021204">
    <property type="entry name" value="Integr_conj_element_PFL4711"/>
</dbReference>
<evidence type="ECO:0000256" key="3">
    <source>
        <dbReference type="SAM" id="SignalP"/>
    </source>
</evidence>
<organism evidence="4 5">
    <name type="scientific">Escherichia coli</name>
    <dbReference type="NCBI Taxonomy" id="562"/>
    <lineage>
        <taxon>Bacteria</taxon>
        <taxon>Pseudomonadati</taxon>
        <taxon>Pseudomonadota</taxon>
        <taxon>Gammaproteobacteria</taxon>
        <taxon>Enterobacterales</taxon>
        <taxon>Enterobacteriaceae</taxon>
        <taxon>Escherichia</taxon>
    </lineage>
</organism>
<evidence type="ECO:0000256" key="1">
    <source>
        <dbReference type="SAM" id="Coils"/>
    </source>
</evidence>
<reference evidence="4 5" key="1">
    <citation type="submission" date="2018-12" db="EMBL/GenBank/DDBJ databases">
        <title>Food and Water Safety Consortium.</title>
        <authorList>
            <person name="Tyson S."/>
            <person name="Peterson C.-L."/>
            <person name="Olson A."/>
            <person name="Tyler S."/>
            <person name="Cabral J."/>
            <person name="Lynch T."/>
            <person name="Knox N."/>
            <person name="Van Domselaar G."/>
            <person name="Graham M."/>
        </authorList>
    </citation>
    <scope>NUCLEOTIDE SEQUENCE [LARGE SCALE GENOMIC DNA]</scope>
    <source>
        <strain evidence="4 5">FWSEC0384</strain>
    </source>
</reference>
<feature type="chain" id="PRO_5043053840" evidence="3">
    <location>
        <begin position="22"/>
        <end position="473"/>
    </location>
</feature>
<proteinExistence type="predicted"/>
<gene>
    <name evidence="4" type="ORF">C9160_07375</name>
</gene>
<name>A0AAQ2DWZ7_ECOLX</name>
<keyword evidence="3" id="KW-0732">Signal</keyword>
<evidence type="ECO:0000256" key="2">
    <source>
        <dbReference type="SAM" id="MobiDB-lite"/>
    </source>
</evidence>
<protein>
    <submittedName>
        <fullName evidence="4">Integrating conjugative element protein</fullName>
    </submittedName>
</protein>
<evidence type="ECO:0000313" key="4">
    <source>
        <dbReference type="EMBL" id="TJH23118.1"/>
    </source>
</evidence>
<dbReference type="RefSeq" id="WP_136852735.1">
    <property type="nucleotide sequence ID" value="NZ_RRNI01000006.1"/>
</dbReference>
<dbReference type="NCBIfam" id="TIGR03755">
    <property type="entry name" value="conj_TIGR03755"/>
    <property type="match status" value="1"/>
</dbReference>
<feature type="signal peptide" evidence="3">
    <location>
        <begin position="1"/>
        <end position="21"/>
    </location>
</feature>
<comment type="caution">
    <text evidence="4">The sequence shown here is derived from an EMBL/GenBank/DDBJ whole genome shotgun (WGS) entry which is preliminary data.</text>
</comment>
<feature type="region of interest" description="Disordered" evidence="2">
    <location>
        <begin position="447"/>
        <end position="473"/>
    </location>
</feature>
<evidence type="ECO:0000313" key="5">
    <source>
        <dbReference type="Proteomes" id="UP000306700"/>
    </source>
</evidence>
<keyword evidence="1" id="KW-0175">Coiled coil</keyword>
<dbReference type="AlphaFoldDB" id="A0AAQ2DWZ7"/>
<feature type="compositionally biased region" description="Basic and acidic residues" evidence="2">
    <location>
        <begin position="460"/>
        <end position="473"/>
    </location>
</feature>
<dbReference type="Proteomes" id="UP000306700">
    <property type="component" value="Unassembled WGS sequence"/>
</dbReference>
<sequence>MKQKMTIPVLAVVLCAGTVQADGNFLSLPKVNDSAFGYGKSVDGAVSDKLFYTLGGGSVISQPATRSNMQKLGVDLGWSSDLMCGNFDLKTTVGNQLNGITDGFKNLMGDVIQGASGAVASLPAMVIQRANPGLYDMLTNGVLQANVAFDKAQLNCQNMAKRMMEFTDSNKWTQAAMLEEYKKIVNTGDGDAIKGDEAGRQVTGEEGQRWIGGQQRGGAGQSAIRPTHDLTAAGFNMMNSLPSTSTSSVSPGNCNGSACMKYRNAEEAARAVVKVLGDKSMRTCGDAKACTSGDADQQPETSIAGTGFAPMLEEATRVNTELLAGMVNGRDKPTAGNLAKLKAGSLSVTAGVIRALQRDPDNGALTSRLAGELAMADTVETALLMRRMLLTGMAEPYAAAQPAALEEGERRIEALDREIMALKNEMELKRDLARNSVLTIIERDNERVGNNPMIQQADNADSRIHSLDAPDKE</sequence>
<feature type="coiled-coil region" evidence="1">
    <location>
        <begin position="405"/>
        <end position="432"/>
    </location>
</feature>
<dbReference type="EMBL" id="RRNI01000006">
    <property type="protein sequence ID" value="TJH23118.1"/>
    <property type="molecule type" value="Genomic_DNA"/>
</dbReference>
<accession>A0AAQ2DWZ7</accession>